<comment type="caution">
    <text evidence="1">The sequence shown here is derived from an EMBL/GenBank/DDBJ whole genome shotgun (WGS) entry which is preliminary data.</text>
</comment>
<accession>A0A0F9AJV8</accession>
<evidence type="ECO:0000313" key="1">
    <source>
        <dbReference type="EMBL" id="KKL09680.1"/>
    </source>
</evidence>
<name>A0A0F9AJV8_9ZZZZ</name>
<protein>
    <submittedName>
        <fullName evidence="1">Uncharacterized protein</fullName>
    </submittedName>
</protein>
<dbReference type="EMBL" id="LAZR01042374">
    <property type="protein sequence ID" value="KKL09680.1"/>
    <property type="molecule type" value="Genomic_DNA"/>
</dbReference>
<proteinExistence type="predicted"/>
<sequence length="312" mass="35287">MEKHGTWSVDNYHQLRRLLLDEEDAGRIRPEVMARCEDGGPVGREEWEGSLARLNTYERFVLLPLLETDLLTESADYCAKHSDAGVAYRIPLTYNESMATEYLPLLIDRLRSTTALADGLAQTCLELSKPKPEIKSSLPFKATRVRVADNRRVNEVTEILEDWESWALELGCREPFWYSDFEFEVMATSPQQHNLAHYAYREAHSANHLMLHQPLLYPLITDEGKIDPEEIIISGAVSWRRPVVEKLAMDIGCREVTYLASGVIFCLATAEQRAKLITLLHSSDHHFATVSSRHKAPGVGLRVGMADPNLTA</sequence>
<gene>
    <name evidence="1" type="ORF">LCGC14_2563450</name>
</gene>
<organism evidence="1">
    <name type="scientific">marine sediment metagenome</name>
    <dbReference type="NCBI Taxonomy" id="412755"/>
    <lineage>
        <taxon>unclassified sequences</taxon>
        <taxon>metagenomes</taxon>
        <taxon>ecological metagenomes</taxon>
    </lineage>
</organism>
<dbReference type="AlphaFoldDB" id="A0A0F9AJV8"/>
<reference evidence="1" key="1">
    <citation type="journal article" date="2015" name="Nature">
        <title>Complex archaea that bridge the gap between prokaryotes and eukaryotes.</title>
        <authorList>
            <person name="Spang A."/>
            <person name="Saw J.H."/>
            <person name="Jorgensen S.L."/>
            <person name="Zaremba-Niedzwiedzka K."/>
            <person name="Martijn J."/>
            <person name="Lind A.E."/>
            <person name="van Eijk R."/>
            <person name="Schleper C."/>
            <person name="Guy L."/>
            <person name="Ettema T.J."/>
        </authorList>
    </citation>
    <scope>NUCLEOTIDE SEQUENCE</scope>
</reference>